<dbReference type="AlphaFoldDB" id="A0A6I4IZL5"/>
<dbReference type="Proteomes" id="UP000441389">
    <property type="component" value="Unassembled WGS sequence"/>
</dbReference>
<dbReference type="EMBL" id="WQMS01000002">
    <property type="protein sequence ID" value="MVO76861.1"/>
    <property type="molecule type" value="Genomic_DNA"/>
</dbReference>
<evidence type="ECO:0000313" key="2">
    <source>
        <dbReference type="Proteomes" id="UP000441389"/>
    </source>
</evidence>
<accession>A0A6I4IZL5</accession>
<name>A0A6I4IZL5_9SPHN</name>
<comment type="caution">
    <text evidence="1">The sequence shown here is derived from an EMBL/GenBank/DDBJ whole genome shotgun (WGS) entry which is preliminary data.</text>
</comment>
<dbReference type="RefSeq" id="WP_157025832.1">
    <property type="nucleotide sequence ID" value="NZ_WQMS01000002.1"/>
</dbReference>
<proteinExistence type="predicted"/>
<sequence>MARTHMGFPTRRKTITVNGATRPLGAGRQFEIRVDGSTTSWVVEDGSHHEATYSAAISAMIDAHAAGVTHLTLQTPNDDVRRTATGEWTLKDCELARMRAIYLLFKCDFDDVDWIRGPA</sequence>
<protein>
    <submittedName>
        <fullName evidence="1">Uncharacterized protein</fullName>
    </submittedName>
</protein>
<gene>
    <name evidence="1" type="ORF">GON01_02770</name>
</gene>
<evidence type="ECO:0000313" key="1">
    <source>
        <dbReference type="EMBL" id="MVO76861.1"/>
    </source>
</evidence>
<organism evidence="1 2">
    <name type="scientific">Sphingomonas horti</name>
    <dbReference type="NCBI Taxonomy" id="2682842"/>
    <lineage>
        <taxon>Bacteria</taxon>
        <taxon>Pseudomonadati</taxon>
        <taxon>Pseudomonadota</taxon>
        <taxon>Alphaproteobacteria</taxon>
        <taxon>Sphingomonadales</taxon>
        <taxon>Sphingomonadaceae</taxon>
        <taxon>Sphingomonas</taxon>
    </lineage>
</organism>
<reference evidence="1 2" key="1">
    <citation type="submission" date="2019-12" db="EMBL/GenBank/DDBJ databases">
        <authorList>
            <person name="Huq M.A."/>
        </authorList>
    </citation>
    <scope>NUCLEOTIDE SEQUENCE [LARGE SCALE GENOMIC DNA]</scope>
    <source>
        <strain evidence="1 2">MAH-20</strain>
    </source>
</reference>
<keyword evidence="2" id="KW-1185">Reference proteome</keyword>